<sequence>MPFLRMSGNKITDSNDNGKSLRISIETTAKVKIGNLSRNGKARTLEAKEADDHDIQWQSVLVLFGILNTQTDQLSIYFGQSAETSDFIVDCLTA</sequence>
<protein>
    <recommendedName>
        <fullName evidence="2">Transposase</fullName>
    </recommendedName>
</protein>
<accession>Q10VB2</accession>
<dbReference type="KEGG" id="ter:Tery_4884"/>
<organism evidence="1">
    <name type="scientific">Trichodesmium erythraeum (strain IMS101)</name>
    <dbReference type="NCBI Taxonomy" id="203124"/>
    <lineage>
        <taxon>Bacteria</taxon>
        <taxon>Bacillati</taxon>
        <taxon>Cyanobacteriota</taxon>
        <taxon>Cyanophyceae</taxon>
        <taxon>Oscillatoriophycideae</taxon>
        <taxon>Oscillatoriales</taxon>
        <taxon>Microcoleaceae</taxon>
        <taxon>Trichodesmium</taxon>
    </lineage>
</organism>
<dbReference type="STRING" id="203124.Tery_4884"/>
<evidence type="ECO:0000313" key="1">
    <source>
        <dbReference type="EMBL" id="ABG53812.1"/>
    </source>
</evidence>
<proteinExistence type="predicted"/>
<gene>
    <name evidence="1" type="ordered locus">Tery_4884</name>
</gene>
<evidence type="ECO:0008006" key="2">
    <source>
        <dbReference type="Google" id="ProtNLM"/>
    </source>
</evidence>
<dbReference type="eggNOG" id="COG3335">
    <property type="taxonomic scope" value="Bacteria"/>
</dbReference>
<dbReference type="EMBL" id="CP000393">
    <property type="protein sequence ID" value="ABG53812.1"/>
    <property type="molecule type" value="Genomic_DNA"/>
</dbReference>
<reference evidence="1" key="1">
    <citation type="submission" date="2006-06" db="EMBL/GenBank/DDBJ databases">
        <title>Complete sequence of Trichodesmium erythraeum IMS101.</title>
        <authorList>
            <consortium name="US DOE Joint Genome Institute"/>
            <person name="Copeland A."/>
            <person name="Lucas S."/>
            <person name="Lapidus A."/>
            <person name="Barry K."/>
            <person name="Detter J.C."/>
            <person name="Glavina del Rio T."/>
            <person name="Hammon N."/>
            <person name="Israni S."/>
            <person name="Dalin E."/>
            <person name="Tice H."/>
            <person name="Pitluck S."/>
            <person name="Kiss H."/>
            <person name="Munk A.C."/>
            <person name="Brettin T."/>
            <person name="Bruce D."/>
            <person name="Han C."/>
            <person name="Tapia R."/>
            <person name="Gilna P."/>
            <person name="Schmutz J."/>
            <person name="Larimer F."/>
            <person name="Land M."/>
            <person name="Hauser L."/>
            <person name="Kyrpides N."/>
            <person name="Kim E."/>
            <person name="Richardson P."/>
        </authorList>
    </citation>
    <scope>NUCLEOTIDE SEQUENCE [LARGE SCALE GENOMIC DNA]</scope>
    <source>
        <strain evidence="1">IMS101</strain>
    </source>
</reference>
<dbReference type="Pfam" id="PF07592">
    <property type="entry name" value="DDE_Tnp_ISAZ013"/>
    <property type="match status" value="1"/>
</dbReference>
<dbReference type="HOGENOM" id="CLU_2385268_0_0_3"/>
<dbReference type="AlphaFoldDB" id="Q10VB2"/>
<name>Q10VB2_TRIEI</name>
<dbReference type="InterPro" id="IPR011518">
    <property type="entry name" value="Transposase_36"/>
</dbReference>